<feature type="signal peptide" evidence="2">
    <location>
        <begin position="1"/>
        <end position="20"/>
    </location>
</feature>
<feature type="compositionally biased region" description="Acidic residues" evidence="1">
    <location>
        <begin position="288"/>
        <end position="306"/>
    </location>
</feature>
<evidence type="ECO:0000313" key="3">
    <source>
        <dbReference type="EMBL" id="KAF2853096.1"/>
    </source>
</evidence>
<proteinExistence type="predicted"/>
<evidence type="ECO:0000256" key="2">
    <source>
        <dbReference type="SAM" id="SignalP"/>
    </source>
</evidence>
<dbReference type="AlphaFoldDB" id="A0A6A7BC25"/>
<dbReference type="EMBL" id="MU006296">
    <property type="protein sequence ID" value="KAF2853096.1"/>
    <property type="molecule type" value="Genomic_DNA"/>
</dbReference>
<dbReference type="Proteomes" id="UP000799423">
    <property type="component" value="Unassembled WGS sequence"/>
</dbReference>
<evidence type="ECO:0000256" key="1">
    <source>
        <dbReference type="SAM" id="MobiDB-lite"/>
    </source>
</evidence>
<sequence length="334" mass="36504">MVGFSKYLLTAAAVLTVAHAHPQGGPQSRSPNPAWLVKRELYDLNDITDTGRKDKLTQGLKDAVTIAAKALEKMNDDTHKPKLEYWFGDQHSNDEARTKVQGVLKNFVGDNTDGTGAPTVGKVTVYNGDYWKPTAKEIPGVGDGTTGFCSLEKDGKTGAAYFKRDDNKKPAMHYCDKVFDRTDLATLTADGCSKLGEHISTAVWTKNFIGANVLHEFMHYPRVGKDSVGSQITDYAYDAFQCHALAVDEKEERRALTLTNADTYVWFVLDIAFAEICGKSFSGPRDERDDDATNQDWPDSDPETDDPTNGACDCNESGCTPDSAACCANNTCTV</sequence>
<name>A0A6A7BC25_9PLEO</name>
<dbReference type="InterPro" id="IPR024079">
    <property type="entry name" value="MetalloPept_cat_dom_sf"/>
</dbReference>
<gene>
    <name evidence="3" type="ORF">T440DRAFT_505976</name>
</gene>
<feature type="region of interest" description="Disordered" evidence="1">
    <location>
        <begin position="284"/>
        <end position="311"/>
    </location>
</feature>
<feature type="chain" id="PRO_5025445460" description="Peptidase domain-containing protein" evidence="2">
    <location>
        <begin position="21"/>
        <end position="334"/>
    </location>
</feature>
<reference evidence="3" key="1">
    <citation type="submission" date="2020-01" db="EMBL/GenBank/DDBJ databases">
        <authorList>
            <consortium name="DOE Joint Genome Institute"/>
            <person name="Haridas S."/>
            <person name="Albert R."/>
            <person name="Binder M."/>
            <person name="Bloem J."/>
            <person name="Labutti K."/>
            <person name="Salamov A."/>
            <person name="Andreopoulos B."/>
            <person name="Baker S.E."/>
            <person name="Barry K."/>
            <person name="Bills G."/>
            <person name="Bluhm B.H."/>
            <person name="Cannon C."/>
            <person name="Castanera R."/>
            <person name="Culley D.E."/>
            <person name="Daum C."/>
            <person name="Ezra D."/>
            <person name="Gonzalez J.B."/>
            <person name="Henrissat B."/>
            <person name="Kuo A."/>
            <person name="Liang C."/>
            <person name="Lipzen A."/>
            <person name="Lutzoni F."/>
            <person name="Magnuson J."/>
            <person name="Mondo S."/>
            <person name="Nolan M."/>
            <person name="Ohm R."/>
            <person name="Pangilinan J."/>
            <person name="Park H.-J."/>
            <person name="Ramirez L."/>
            <person name="Alfaro M."/>
            <person name="Sun H."/>
            <person name="Tritt A."/>
            <person name="Yoshinaga Y."/>
            <person name="Zwiers L.-H."/>
            <person name="Turgeon B.G."/>
            <person name="Goodwin S.B."/>
            <person name="Spatafora J.W."/>
            <person name="Crous P.W."/>
            <person name="Grigoriev I.V."/>
        </authorList>
    </citation>
    <scope>NUCLEOTIDE SEQUENCE</scope>
    <source>
        <strain evidence="3">IPT5</strain>
    </source>
</reference>
<protein>
    <recommendedName>
        <fullName evidence="5">Peptidase domain-containing protein</fullName>
    </recommendedName>
</protein>
<keyword evidence="2" id="KW-0732">Signal</keyword>
<dbReference type="OrthoDB" id="3771317at2759"/>
<dbReference type="GO" id="GO:0008237">
    <property type="term" value="F:metallopeptidase activity"/>
    <property type="evidence" value="ECO:0007669"/>
    <property type="project" value="InterPro"/>
</dbReference>
<evidence type="ECO:0008006" key="5">
    <source>
        <dbReference type="Google" id="ProtNLM"/>
    </source>
</evidence>
<dbReference type="Gene3D" id="3.40.390.10">
    <property type="entry name" value="Collagenase (Catalytic Domain)"/>
    <property type="match status" value="1"/>
</dbReference>
<organism evidence="3 4">
    <name type="scientific">Plenodomus tracheiphilus IPT5</name>
    <dbReference type="NCBI Taxonomy" id="1408161"/>
    <lineage>
        <taxon>Eukaryota</taxon>
        <taxon>Fungi</taxon>
        <taxon>Dikarya</taxon>
        <taxon>Ascomycota</taxon>
        <taxon>Pezizomycotina</taxon>
        <taxon>Dothideomycetes</taxon>
        <taxon>Pleosporomycetidae</taxon>
        <taxon>Pleosporales</taxon>
        <taxon>Pleosporineae</taxon>
        <taxon>Leptosphaeriaceae</taxon>
        <taxon>Plenodomus</taxon>
    </lineage>
</organism>
<evidence type="ECO:0000313" key="4">
    <source>
        <dbReference type="Proteomes" id="UP000799423"/>
    </source>
</evidence>
<keyword evidence="4" id="KW-1185">Reference proteome</keyword>
<accession>A0A6A7BC25</accession>
<dbReference type="SUPFAM" id="SSF55486">
    <property type="entry name" value="Metalloproteases ('zincins'), catalytic domain"/>
    <property type="match status" value="1"/>
</dbReference>